<evidence type="ECO:0000259" key="11">
    <source>
        <dbReference type="SMART" id="SM00477"/>
    </source>
</evidence>
<dbReference type="InterPro" id="IPR001604">
    <property type="entry name" value="Endo_G_ENPP1-like_dom"/>
</dbReference>
<keyword evidence="7" id="KW-0460">Magnesium</keyword>
<dbReference type="InterPro" id="IPR020821">
    <property type="entry name" value="ENPP1-3/EXOG-like_nuc-like"/>
</dbReference>
<dbReference type="InterPro" id="IPR044929">
    <property type="entry name" value="DNA/RNA_non-sp_Endonuclease_sf"/>
</dbReference>
<reference evidence="12" key="1">
    <citation type="submission" date="2020-11" db="EMBL/GenBank/DDBJ databases">
        <authorList>
            <person name="Tran Van P."/>
        </authorList>
    </citation>
    <scope>NUCLEOTIDE SEQUENCE</scope>
</reference>
<keyword evidence="3 10" id="KW-0540">Nuclease</keyword>
<comment type="cofactor">
    <cofactor evidence="1 10">
        <name>Mg(2+)</name>
        <dbReference type="ChEBI" id="CHEBI:18420"/>
    </cofactor>
</comment>
<feature type="domain" description="ENPP1-3/EXOG-like endonuclease/phosphodiesterase" evidence="11">
    <location>
        <begin position="2"/>
        <end position="87"/>
    </location>
</feature>
<keyword evidence="4 9" id="KW-0479">Metal-binding</keyword>
<dbReference type="PROSITE" id="PS01070">
    <property type="entry name" value="NUCLEASE_NON_SPEC"/>
    <property type="match status" value="1"/>
</dbReference>
<dbReference type="PANTHER" id="PTHR13966:SF5">
    <property type="entry name" value="ENDONUCLEASE G, MITOCHONDRIAL"/>
    <property type="match status" value="1"/>
</dbReference>
<feature type="non-terminal residue" evidence="12">
    <location>
        <position position="87"/>
    </location>
</feature>
<dbReference type="AlphaFoldDB" id="A0A7R8X398"/>
<comment type="similarity">
    <text evidence="2 10">Belongs to the DNA/RNA non-specific endonuclease family.</text>
</comment>
<dbReference type="GO" id="GO:0004519">
    <property type="term" value="F:endonuclease activity"/>
    <property type="evidence" value="ECO:0007669"/>
    <property type="project" value="UniProtKB-UniRule"/>
</dbReference>
<sequence length="87" mass="10003">MEVIDPDNQRVEIEERLDSFRVDLRIPAMFRAGLEDYVGSGYDRGHLIASADRRSSGVLNSETFLLSNMSPQHPRLNRGLWKTLEEK</sequence>
<evidence type="ECO:0000256" key="2">
    <source>
        <dbReference type="ARBA" id="ARBA00010052"/>
    </source>
</evidence>
<gene>
    <name evidence="12" type="ORF">CTOB1V02_LOCUS17506</name>
</gene>
<dbReference type="EC" id="3.1.30.-" evidence="10"/>
<dbReference type="GO" id="GO:0003676">
    <property type="term" value="F:nucleic acid binding"/>
    <property type="evidence" value="ECO:0007669"/>
    <property type="project" value="InterPro"/>
</dbReference>
<organism evidence="12">
    <name type="scientific">Cyprideis torosa</name>
    <dbReference type="NCBI Taxonomy" id="163714"/>
    <lineage>
        <taxon>Eukaryota</taxon>
        <taxon>Metazoa</taxon>
        <taxon>Ecdysozoa</taxon>
        <taxon>Arthropoda</taxon>
        <taxon>Crustacea</taxon>
        <taxon>Oligostraca</taxon>
        <taxon>Ostracoda</taxon>
        <taxon>Podocopa</taxon>
        <taxon>Podocopida</taxon>
        <taxon>Cytherocopina</taxon>
        <taxon>Cytheroidea</taxon>
        <taxon>Cytherideidae</taxon>
        <taxon>Cyprideis</taxon>
    </lineage>
</organism>
<keyword evidence="5 10" id="KW-0255">Endonuclease</keyword>
<dbReference type="InterPro" id="IPR044925">
    <property type="entry name" value="His-Me_finger_sf"/>
</dbReference>
<feature type="binding site" evidence="9">
    <location>
        <position position="77"/>
    </location>
    <ligand>
        <name>Mg(2+)</name>
        <dbReference type="ChEBI" id="CHEBI:18420"/>
        <note>catalytic</note>
    </ligand>
</feature>
<dbReference type="PANTHER" id="PTHR13966">
    <property type="entry name" value="ENDONUCLEASE RELATED"/>
    <property type="match status" value="1"/>
</dbReference>
<evidence type="ECO:0000256" key="9">
    <source>
        <dbReference type="PIRSR" id="PIRSR640255-2"/>
    </source>
</evidence>
<proteinExistence type="inferred from homology"/>
<dbReference type="SUPFAM" id="SSF54060">
    <property type="entry name" value="His-Me finger endonucleases"/>
    <property type="match status" value="1"/>
</dbReference>
<keyword evidence="6 10" id="KW-0378">Hydrolase</keyword>
<evidence type="ECO:0000256" key="3">
    <source>
        <dbReference type="ARBA" id="ARBA00022722"/>
    </source>
</evidence>
<evidence type="ECO:0000256" key="1">
    <source>
        <dbReference type="ARBA" id="ARBA00001946"/>
    </source>
</evidence>
<dbReference type="Gene3D" id="3.40.570.10">
    <property type="entry name" value="Extracellular Endonuclease, subunit A"/>
    <property type="match status" value="1"/>
</dbReference>
<name>A0A7R8X398_9CRUS</name>
<evidence type="ECO:0000256" key="6">
    <source>
        <dbReference type="ARBA" id="ARBA00022801"/>
    </source>
</evidence>
<dbReference type="GO" id="GO:0046872">
    <property type="term" value="F:metal ion binding"/>
    <property type="evidence" value="ECO:0007669"/>
    <property type="project" value="UniProtKB-KW"/>
</dbReference>
<dbReference type="EMBL" id="OB737214">
    <property type="protein sequence ID" value="CAD7239691.1"/>
    <property type="molecule type" value="Genomic_DNA"/>
</dbReference>
<feature type="active site" description="Proton acceptor" evidence="8">
    <location>
        <position position="46"/>
    </location>
</feature>
<evidence type="ECO:0000256" key="7">
    <source>
        <dbReference type="ARBA" id="ARBA00022842"/>
    </source>
</evidence>
<dbReference type="InterPro" id="IPR018524">
    <property type="entry name" value="DNA/RNA_endonuclease_AS"/>
</dbReference>
<evidence type="ECO:0000256" key="5">
    <source>
        <dbReference type="ARBA" id="ARBA00022759"/>
    </source>
</evidence>
<evidence type="ECO:0000313" key="12">
    <source>
        <dbReference type="EMBL" id="CAD7239691.1"/>
    </source>
</evidence>
<dbReference type="InterPro" id="IPR040255">
    <property type="entry name" value="Non-specific_endonuclease"/>
</dbReference>
<evidence type="ECO:0000256" key="4">
    <source>
        <dbReference type="ARBA" id="ARBA00022723"/>
    </source>
</evidence>
<protein>
    <recommendedName>
        <fullName evidence="10">Endonuclease</fullName>
        <ecNumber evidence="10">3.1.30.-</ecNumber>
    </recommendedName>
</protein>
<accession>A0A7R8X398</accession>
<evidence type="ECO:0000256" key="10">
    <source>
        <dbReference type="RuleBase" id="RU366055"/>
    </source>
</evidence>
<dbReference type="OrthoDB" id="5418055at2759"/>
<evidence type="ECO:0000256" key="8">
    <source>
        <dbReference type="PIRSR" id="PIRSR640255-1"/>
    </source>
</evidence>
<dbReference type="Pfam" id="PF01223">
    <property type="entry name" value="Endonuclease_NS"/>
    <property type="match status" value="1"/>
</dbReference>
<dbReference type="SMART" id="SM00477">
    <property type="entry name" value="NUC"/>
    <property type="match status" value="1"/>
</dbReference>
<dbReference type="GO" id="GO:0016787">
    <property type="term" value="F:hydrolase activity"/>
    <property type="evidence" value="ECO:0007669"/>
    <property type="project" value="UniProtKB-KW"/>
</dbReference>